<accession>A0A4P9XFY4</accession>
<feature type="signal peptide" evidence="4">
    <location>
        <begin position="1"/>
        <end position="19"/>
    </location>
</feature>
<dbReference type="GO" id="GO:0007165">
    <property type="term" value="P:signal transduction"/>
    <property type="evidence" value="ECO:0007669"/>
    <property type="project" value="InterPro"/>
</dbReference>
<evidence type="ECO:0000256" key="3">
    <source>
        <dbReference type="PIRSR" id="PIRSR623088-3"/>
    </source>
</evidence>
<sequence>MPLTAKELFCLLFSALVHDYDHPGVNNNFLIQTNSPMALLYNDRSVLENHHVASALRLLLRPELNFLSGWAREEMAEVRSDIITLVLSTDLQVEHFSTLTHFKTLTSNPYWTEGCVEADPAGAMSHPSPPVMNKKDRVIVMKMLLKCADVANPSKRWPIYSEWFARYTEETFQQGDEERRLGLPISPLCDRSDVQLPKSQLGFIEFITLPLYEALHQAVAIPALLDNLSSNHSYWQRVRDKVLAPPAASTSPPGPAASATIIVE</sequence>
<dbReference type="InterPro" id="IPR023088">
    <property type="entry name" value="PDEase"/>
</dbReference>
<dbReference type="PROSITE" id="PS51845">
    <property type="entry name" value="PDEASE_I_2"/>
    <property type="match status" value="1"/>
</dbReference>
<keyword evidence="2" id="KW-0378">Hydrolase</keyword>
<dbReference type="AlphaFoldDB" id="A0A4P9XFY4"/>
<dbReference type="EMBL" id="ML014114">
    <property type="protein sequence ID" value="RKP04080.1"/>
    <property type="molecule type" value="Genomic_DNA"/>
</dbReference>
<keyword evidence="1 3" id="KW-0479">Metal-binding</keyword>
<dbReference type="InterPro" id="IPR002073">
    <property type="entry name" value="PDEase_catalytic_dom"/>
</dbReference>
<evidence type="ECO:0000259" key="5">
    <source>
        <dbReference type="PROSITE" id="PS51845"/>
    </source>
</evidence>
<keyword evidence="7" id="KW-1185">Reference proteome</keyword>
<evidence type="ECO:0000313" key="6">
    <source>
        <dbReference type="EMBL" id="RKP04080.1"/>
    </source>
</evidence>
<reference evidence="7" key="1">
    <citation type="journal article" date="2018" name="Nat. Microbiol.">
        <title>Leveraging single-cell genomics to expand the fungal tree of life.</title>
        <authorList>
            <person name="Ahrendt S.R."/>
            <person name="Quandt C.A."/>
            <person name="Ciobanu D."/>
            <person name="Clum A."/>
            <person name="Salamov A."/>
            <person name="Andreopoulos B."/>
            <person name="Cheng J.F."/>
            <person name="Woyke T."/>
            <person name="Pelin A."/>
            <person name="Henrissat B."/>
            <person name="Reynolds N.K."/>
            <person name="Benny G.L."/>
            <person name="Smith M.E."/>
            <person name="James T.Y."/>
            <person name="Grigoriev I.V."/>
        </authorList>
    </citation>
    <scope>NUCLEOTIDE SEQUENCE [LARGE SCALE GENOMIC DNA]</scope>
    <source>
        <strain evidence="7">ATCC 52028</strain>
    </source>
</reference>
<feature type="binding site" evidence="3">
    <location>
        <position position="19"/>
    </location>
    <ligand>
        <name>Zn(2+)</name>
        <dbReference type="ChEBI" id="CHEBI:29105"/>
        <label>1</label>
    </ligand>
</feature>
<feature type="chain" id="PRO_5020310789" description="PDEase domain-containing protein" evidence="4">
    <location>
        <begin position="20"/>
        <end position="264"/>
    </location>
</feature>
<dbReference type="GO" id="GO:0004114">
    <property type="term" value="F:3',5'-cyclic-nucleotide phosphodiesterase activity"/>
    <property type="evidence" value="ECO:0007669"/>
    <property type="project" value="InterPro"/>
</dbReference>
<feature type="binding site" evidence="3">
    <location>
        <position position="18"/>
    </location>
    <ligand>
        <name>Zn(2+)</name>
        <dbReference type="ChEBI" id="CHEBI:29105"/>
        <label>1</label>
    </ligand>
</feature>
<dbReference type="STRING" id="1555241.A0A4P9XFY4"/>
<name>A0A4P9XFY4_9FUNG</name>
<feature type="domain" description="PDEase" evidence="5">
    <location>
        <begin position="1"/>
        <end position="242"/>
    </location>
</feature>
<dbReference type="PROSITE" id="PS00126">
    <property type="entry name" value="PDEASE_I_1"/>
    <property type="match status" value="1"/>
</dbReference>
<dbReference type="PRINTS" id="PR00387">
    <property type="entry name" value="PDIESTERASE1"/>
</dbReference>
<dbReference type="InterPro" id="IPR036971">
    <property type="entry name" value="PDEase_catalytic_dom_sf"/>
</dbReference>
<dbReference type="SUPFAM" id="SSF109604">
    <property type="entry name" value="HD-domain/PDEase-like"/>
    <property type="match status" value="1"/>
</dbReference>
<dbReference type="Proteomes" id="UP000274922">
    <property type="component" value="Unassembled WGS sequence"/>
</dbReference>
<protein>
    <recommendedName>
        <fullName evidence="5">PDEase domain-containing protein</fullName>
    </recommendedName>
</protein>
<dbReference type="OrthoDB" id="546632at2759"/>
<organism evidence="6 7">
    <name type="scientific">Caulochytrium protostelioides</name>
    <dbReference type="NCBI Taxonomy" id="1555241"/>
    <lineage>
        <taxon>Eukaryota</taxon>
        <taxon>Fungi</taxon>
        <taxon>Fungi incertae sedis</taxon>
        <taxon>Chytridiomycota</taxon>
        <taxon>Chytridiomycota incertae sedis</taxon>
        <taxon>Chytridiomycetes</taxon>
        <taxon>Caulochytriales</taxon>
        <taxon>Caulochytriaceae</taxon>
        <taxon>Caulochytrium</taxon>
    </lineage>
</organism>
<dbReference type="PANTHER" id="PTHR11347">
    <property type="entry name" value="CYCLIC NUCLEOTIDE PHOSPHODIESTERASE"/>
    <property type="match status" value="1"/>
</dbReference>
<feature type="binding site" evidence="3">
    <location>
        <position position="19"/>
    </location>
    <ligand>
        <name>Zn(2+)</name>
        <dbReference type="ChEBI" id="CHEBI:29105"/>
        <label>2</label>
    </ligand>
</feature>
<evidence type="ECO:0000313" key="7">
    <source>
        <dbReference type="Proteomes" id="UP000274922"/>
    </source>
</evidence>
<keyword evidence="4" id="KW-0732">Signal</keyword>
<evidence type="ECO:0000256" key="1">
    <source>
        <dbReference type="ARBA" id="ARBA00022723"/>
    </source>
</evidence>
<proteinExistence type="predicted"/>
<evidence type="ECO:0000256" key="2">
    <source>
        <dbReference type="ARBA" id="ARBA00022801"/>
    </source>
</evidence>
<feature type="binding site" evidence="3">
    <location>
        <position position="149"/>
    </location>
    <ligand>
        <name>Zn(2+)</name>
        <dbReference type="ChEBI" id="CHEBI:29105"/>
        <label>1</label>
    </ligand>
</feature>
<gene>
    <name evidence="6" type="ORF">CXG81DRAFT_8704</name>
</gene>
<evidence type="ECO:0000256" key="4">
    <source>
        <dbReference type="SAM" id="SignalP"/>
    </source>
</evidence>
<dbReference type="GO" id="GO:0046872">
    <property type="term" value="F:metal ion binding"/>
    <property type="evidence" value="ECO:0007669"/>
    <property type="project" value="UniProtKB-KW"/>
</dbReference>
<dbReference type="Pfam" id="PF00233">
    <property type="entry name" value="PDEase_I"/>
    <property type="match status" value="1"/>
</dbReference>
<dbReference type="Gene3D" id="1.10.1300.10">
    <property type="entry name" value="3'5'-cyclic nucleotide phosphodiesterase, catalytic domain"/>
    <property type="match status" value="1"/>
</dbReference>
<dbReference type="InterPro" id="IPR023174">
    <property type="entry name" value="PDEase_CS"/>
</dbReference>